<keyword evidence="2" id="KW-1185">Reference proteome</keyword>
<dbReference type="EMBL" id="JAQAGZ010000004">
    <property type="protein sequence ID" value="MCZ8512341.1"/>
    <property type="molecule type" value="Genomic_DNA"/>
</dbReference>
<protein>
    <submittedName>
        <fullName evidence="1">Uncharacterized protein</fullName>
    </submittedName>
</protein>
<sequence length="162" mass="17621">MFNNKPLLYGLGSGLIAGAILLQLMNVAAAPGGKSAVPAPTLEDMDSNQIRQVASKYFVVNDKNAQIYNQKQVDDLIQQRLKEEAAKQQGSSVIRETYIYISEGQTSFQVADMLLQSGVVTDKKAFEDEMNKRKMNGKIVAGTHVFKGPADLDGVIANITSK</sequence>
<reference evidence="1 2" key="1">
    <citation type="submission" date="2022-12" db="EMBL/GenBank/DDBJ databases">
        <title>Draft genome sequence of Paenibacillus sp. dW9.</title>
        <authorList>
            <person name="Choi E.-W."/>
            <person name="Kim D.-U."/>
        </authorList>
    </citation>
    <scope>NUCLEOTIDE SEQUENCE [LARGE SCALE GENOMIC DNA]</scope>
    <source>
        <strain evidence="2">dW9</strain>
    </source>
</reference>
<dbReference type="RefSeq" id="WP_269880762.1">
    <property type="nucleotide sequence ID" value="NZ_JAQAGZ010000004.1"/>
</dbReference>
<organism evidence="1 2">
    <name type="scientific">Paenibacillus gyeongsangnamensis</name>
    <dbReference type="NCBI Taxonomy" id="3388067"/>
    <lineage>
        <taxon>Bacteria</taxon>
        <taxon>Bacillati</taxon>
        <taxon>Bacillota</taxon>
        <taxon>Bacilli</taxon>
        <taxon>Bacillales</taxon>
        <taxon>Paenibacillaceae</taxon>
        <taxon>Paenibacillus</taxon>
    </lineage>
</organism>
<name>A0ABT4Q683_9BACL</name>
<proteinExistence type="predicted"/>
<comment type="caution">
    <text evidence="1">The sequence shown here is derived from an EMBL/GenBank/DDBJ whole genome shotgun (WGS) entry which is preliminary data.</text>
</comment>
<dbReference type="Proteomes" id="UP001527882">
    <property type="component" value="Unassembled WGS sequence"/>
</dbReference>
<evidence type="ECO:0000313" key="1">
    <source>
        <dbReference type="EMBL" id="MCZ8512341.1"/>
    </source>
</evidence>
<gene>
    <name evidence="1" type="ORF">O9H85_07835</name>
</gene>
<accession>A0ABT4Q683</accession>
<dbReference type="Gene3D" id="3.30.1490.480">
    <property type="entry name" value="Endolytic murein transglycosylase"/>
    <property type="match status" value="1"/>
</dbReference>
<evidence type="ECO:0000313" key="2">
    <source>
        <dbReference type="Proteomes" id="UP001527882"/>
    </source>
</evidence>